<dbReference type="InterPro" id="IPR036019">
    <property type="entry name" value="MscL_channel"/>
</dbReference>
<keyword evidence="3 10" id="KW-0813">Transport</keyword>
<comment type="subcellular location">
    <subcellularLocation>
        <location evidence="1 10">Cell membrane</location>
        <topology evidence="1 10">Multi-pass membrane protein</topology>
    </subcellularLocation>
</comment>
<evidence type="ECO:0000256" key="2">
    <source>
        <dbReference type="ARBA" id="ARBA00007254"/>
    </source>
</evidence>
<dbReference type="EMBL" id="BAAACX010000007">
    <property type="protein sequence ID" value="GAA0383637.1"/>
    <property type="molecule type" value="Genomic_DNA"/>
</dbReference>
<sequence>MGILKEFKEFALKGNVLDLAVGVVIGGAFGKIVASLVSDVIMPLVGILLGGVDLSGLVLKIGEAKLTYGVFLQTVIDFLIISAAIFLFIKAINKFKRKEETQPAAEEAPKPSNEEVLLTEIRDLLRQQNNKAAE</sequence>
<evidence type="ECO:0000256" key="3">
    <source>
        <dbReference type="ARBA" id="ARBA00022448"/>
    </source>
</evidence>
<dbReference type="HAMAP" id="MF_00115">
    <property type="entry name" value="MscL"/>
    <property type="match status" value="1"/>
</dbReference>
<keyword evidence="12" id="KW-1185">Reference proteome</keyword>
<dbReference type="PANTHER" id="PTHR30266">
    <property type="entry name" value="MECHANOSENSITIVE CHANNEL MSCL"/>
    <property type="match status" value="1"/>
</dbReference>
<reference evidence="11 12" key="1">
    <citation type="journal article" date="2019" name="Int. J. Syst. Evol. Microbiol.">
        <title>The Global Catalogue of Microorganisms (GCM) 10K type strain sequencing project: providing services to taxonomists for standard genome sequencing and annotation.</title>
        <authorList>
            <consortium name="The Broad Institute Genomics Platform"/>
            <consortium name="The Broad Institute Genome Sequencing Center for Infectious Disease"/>
            <person name="Wu L."/>
            <person name="Ma J."/>
        </authorList>
    </citation>
    <scope>NUCLEOTIDE SEQUENCE [LARGE SCALE GENOMIC DNA]</scope>
    <source>
        <strain evidence="11 12">JCM 12774</strain>
    </source>
</reference>
<comment type="function">
    <text evidence="10">Channel that opens in response to stretch forces in the membrane lipid bilayer. May participate in the regulation of osmotic pressure changes within the cell.</text>
</comment>
<gene>
    <name evidence="10 11" type="primary">mscL</name>
    <name evidence="11" type="ORF">GCM10008933_13480</name>
</gene>
<accession>A0ABN0Y561</accession>
<keyword evidence="9 10" id="KW-0407">Ion channel</keyword>
<evidence type="ECO:0000256" key="5">
    <source>
        <dbReference type="ARBA" id="ARBA00022692"/>
    </source>
</evidence>
<evidence type="ECO:0000256" key="6">
    <source>
        <dbReference type="ARBA" id="ARBA00022989"/>
    </source>
</evidence>
<dbReference type="PROSITE" id="PS01327">
    <property type="entry name" value="MSCL"/>
    <property type="match status" value="1"/>
</dbReference>
<dbReference type="InterPro" id="IPR037673">
    <property type="entry name" value="MSC/AndL"/>
</dbReference>
<keyword evidence="8 10" id="KW-0472">Membrane</keyword>
<dbReference type="NCBIfam" id="NF001843">
    <property type="entry name" value="PRK00567.1-4"/>
    <property type="match status" value="1"/>
</dbReference>
<dbReference type="NCBIfam" id="NF010560">
    <property type="entry name" value="PRK13955.1"/>
    <property type="match status" value="1"/>
</dbReference>
<name>A0ABN0Y561_9BACL</name>
<dbReference type="PRINTS" id="PR01264">
    <property type="entry name" value="MECHCHANNEL"/>
</dbReference>
<organism evidence="11 12">
    <name type="scientific">Paenibacillus motobuensis</name>
    <dbReference type="NCBI Taxonomy" id="295324"/>
    <lineage>
        <taxon>Bacteria</taxon>
        <taxon>Bacillati</taxon>
        <taxon>Bacillota</taxon>
        <taxon>Bacilli</taxon>
        <taxon>Bacillales</taxon>
        <taxon>Paenibacillaceae</taxon>
        <taxon>Paenibacillus</taxon>
    </lineage>
</organism>
<evidence type="ECO:0000256" key="10">
    <source>
        <dbReference type="HAMAP-Rule" id="MF_00115"/>
    </source>
</evidence>
<comment type="similarity">
    <text evidence="2 10">Belongs to the MscL family.</text>
</comment>
<feature type="transmembrane region" description="Helical" evidence="10">
    <location>
        <begin position="66"/>
        <end position="89"/>
    </location>
</feature>
<dbReference type="NCBIfam" id="TIGR00220">
    <property type="entry name" value="mscL"/>
    <property type="match status" value="1"/>
</dbReference>
<evidence type="ECO:0000256" key="7">
    <source>
        <dbReference type="ARBA" id="ARBA00023065"/>
    </source>
</evidence>
<comment type="subunit">
    <text evidence="10">Homopentamer.</text>
</comment>
<dbReference type="Proteomes" id="UP001500340">
    <property type="component" value="Unassembled WGS sequence"/>
</dbReference>
<evidence type="ECO:0000313" key="11">
    <source>
        <dbReference type="EMBL" id="GAA0383637.1"/>
    </source>
</evidence>
<evidence type="ECO:0000256" key="1">
    <source>
        <dbReference type="ARBA" id="ARBA00004651"/>
    </source>
</evidence>
<evidence type="ECO:0000256" key="8">
    <source>
        <dbReference type="ARBA" id="ARBA00023136"/>
    </source>
</evidence>
<proteinExistence type="inferred from homology"/>
<comment type="caution">
    <text evidence="11">The sequence shown here is derived from an EMBL/GenBank/DDBJ whole genome shotgun (WGS) entry which is preliminary data.</text>
</comment>
<keyword evidence="6 10" id="KW-1133">Transmembrane helix</keyword>
<dbReference type="SUPFAM" id="SSF81330">
    <property type="entry name" value="Gated mechanosensitive channel"/>
    <property type="match status" value="1"/>
</dbReference>
<evidence type="ECO:0000256" key="9">
    <source>
        <dbReference type="ARBA" id="ARBA00023303"/>
    </source>
</evidence>
<dbReference type="PANTHER" id="PTHR30266:SF2">
    <property type="entry name" value="LARGE-CONDUCTANCE MECHANOSENSITIVE CHANNEL"/>
    <property type="match status" value="1"/>
</dbReference>
<dbReference type="InterPro" id="IPR019823">
    <property type="entry name" value="Mechanosensitive_channel_CS"/>
</dbReference>
<keyword evidence="7 10" id="KW-0406">Ion transport</keyword>
<evidence type="ECO:0000313" key="12">
    <source>
        <dbReference type="Proteomes" id="UP001500340"/>
    </source>
</evidence>
<keyword evidence="4 10" id="KW-1003">Cell membrane</keyword>
<dbReference type="InterPro" id="IPR001185">
    <property type="entry name" value="MS_channel"/>
</dbReference>
<keyword evidence="5 10" id="KW-0812">Transmembrane</keyword>
<dbReference type="Gene3D" id="1.10.1200.120">
    <property type="entry name" value="Large-conductance mechanosensitive channel, MscL, domain 1"/>
    <property type="match status" value="1"/>
</dbReference>
<feature type="transmembrane region" description="Helical" evidence="10">
    <location>
        <begin position="12"/>
        <end position="34"/>
    </location>
</feature>
<dbReference type="Pfam" id="PF01741">
    <property type="entry name" value="MscL"/>
    <property type="match status" value="1"/>
</dbReference>
<evidence type="ECO:0000256" key="4">
    <source>
        <dbReference type="ARBA" id="ARBA00022475"/>
    </source>
</evidence>
<protein>
    <recommendedName>
        <fullName evidence="10">Large-conductance mechanosensitive channel</fullName>
    </recommendedName>
</protein>